<sequence>MESPLKNIGKFRYGQHCSAVSNCPYRDQHRNHTFRMKCAHTPRAMMVILFRNKYFIF</sequence>
<reference evidence="1" key="2">
    <citation type="journal article" date="2015" name="Data Brief">
        <title>Shoot transcriptome of the giant reed, Arundo donax.</title>
        <authorList>
            <person name="Barrero R.A."/>
            <person name="Guerrero F.D."/>
            <person name="Moolhuijzen P."/>
            <person name="Goolsby J.A."/>
            <person name="Tidwell J."/>
            <person name="Bellgard S.E."/>
            <person name="Bellgard M.I."/>
        </authorList>
    </citation>
    <scope>NUCLEOTIDE SEQUENCE</scope>
    <source>
        <tissue evidence="1">Shoot tissue taken approximately 20 cm above the soil surface</tissue>
    </source>
</reference>
<dbReference type="AlphaFoldDB" id="A0A0A8ZP40"/>
<protein>
    <submittedName>
        <fullName evidence="1">Uncharacterized protein</fullName>
    </submittedName>
</protein>
<reference evidence="1" key="1">
    <citation type="submission" date="2014-09" db="EMBL/GenBank/DDBJ databases">
        <authorList>
            <person name="Magalhaes I.L.F."/>
            <person name="Oliveira U."/>
            <person name="Santos F.R."/>
            <person name="Vidigal T.H.D.A."/>
            <person name="Brescovit A.D."/>
            <person name="Santos A.J."/>
        </authorList>
    </citation>
    <scope>NUCLEOTIDE SEQUENCE</scope>
    <source>
        <tissue evidence="1">Shoot tissue taken approximately 20 cm above the soil surface</tissue>
    </source>
</reference>
<accession>A0A0A8ZP40</accession>
<organism evidence="1">
    <name type="scientific">Arundo donax</name>
    <name type="common">Giant reed</name>
    <name type="synonym">Donax arundinaceus</name>
    <dbReference type="NCBI Taxonomy" id="35708"/>
    <lineage>
        <taxon>Eukaryota</taxon>
        <taxon>Viridiplantae</taxon>
        <taxon>Streptophyta</taxon>
        <taxon>Embryophyta</taxon>
        <taxon>Tracheophyta</taxon>
        <taxon>Spermatophyta</taxon>
        <taxon>Magnoliopsida</taxon>
        <taxon>Liliopsida</taxon>
        <taxon>Poales</taxon>
        <taxon>Poaceae</taxon>
        <taxon>PACMAD clade</taxon>
        <taxon>Arundinoideae</taxon>
        <taxon>Arundineae</taxon>
        <taxon>Arundo</taxon>
    </lineage>
</organism>
<name>A0A0A8ZP40_ARUDO</name>
<proteinExistence type="predicted"/>
<dbReference type="EMBL" id="GBRH01256731">
    <property type="protein sequence ID" value="JAD41164.1"/>
    <property type="molecule type" value="Transcribed_RNA"/>
</dbReference>
<evidence type="ECO:0000313" key="1">
    <source>
        <dbReference type="EMBL" id="JAD41164.1"/>
    </source>
</evidence>